<name>A0A918YCF3_9ACTN</name>
<keyword evidence="2" id="KW-1185">Reference proteome</keyword>
<evidence type="ECO:0000313" key="2">
    <source>
        <dbReference type="Proteomes" id="UP000655443"/>
    </source>
</evidence>
<evidence type="ECO:0000313" key="1">
    <source>
        <dbReference type="EMBL" id="GHD98427.1"/>
    </source>
</evidence>
<reference evidence="1" key="1">
    <citation type="journal article" date="2014" name="Int. J. Syst. Evol. Microbiol.">
        <title>Complete genome sequence of Corynebacterium casei LMG S-19264T (=DSM 44701T), isolated from a smear-ripened cheese.</title>
        <authorList>
            <consortium name="US DOE Joint Genome Institute (JGI-PGF)"/>
            <person name="Walter F."/>
            <person name="Albersmeier A."/>
            <person name="Kalinowski J."/>
            <person name="Ruckert C."/>
        </authorList>
    </citation>
    <scope>NUCLEOTIDE SEQUENCE</scope>
    <source>
        <strain evidence="1">JCM 4714</strain>
    </source>
</reference>
<proteinExistence type="predicted"/>
<dbReference type="Proteomes" id="UP000655443">
    <property type="component" value="Unassembled WGS sequence"/>
</dbReference>
<dbReference type="AlphaFoldDB" id="A0A918YCF3"/>
<gene>
    <name evidence="1" type="ORF">GCM10010339_05560</name>
</gene>
<sequence length="181" mass="20350">MGPYEYALAGILGVWLLLSAAAQLGPVCPRVAAWQRRYDLLGLVPRYHFFAPLPGTHDYHLLVRTVSPGGEHGPWREVTPAFERRWWNVVWHPDRRHHKQLFDLAGALAKDDLTCSDPATLQSTSYLLLLRYATERARTSVGGEAGDEEVRVQFVVAQTAGERASRSPEAVFLSRPHRIGR</sequence>
<dbReference type="RefSeq" id="WP_189948137.1">
    <property type="nucleotide sequence ID" value="NZ_BMVG01000001.1"/>
</dbReference>
<organism evidence="1 2">
    <name type="scientific">Streptomyces alanosinicus</name>
    <dbReference type="NCBI Taxonomy" id="68171"/>
    <lineage>
        <taxon>Bacteria</taxon>
        <taxon>Bacillati</taxon>
        <taxon>Actinomycetota</taxon>
        <taxon>Actinomycetes</taxon>
        <taxon>Kitasatosporales</taxon>
        <taxon>Streptomycetaceae</taxon>
        <taxon>Streptomyces</taxon>
    </lineage>
</organism>
<reference evidence="1" key="2">
    <citation type="submission" date="2020-09" db="EMBL/GenBank/DDBJ databases">
        <authorList>
            <person name="Sun Q."/>
            <person name="Ohkuma M."/>
        </authorList>
    </citation>
    <scope>NUCLEOTIDE SEQUENCE</scope>
    <source>
        <strain evidence="1">JCM 4714</strain>
    </source>
</reference>
<protein>
    <submittedName>
        <fullName evidence="1">Uncharacterized protein</fullName>
    </submittedName>
</protein>
<dbReference type="EMBL" id="BMVG01000001">
    <property type="protein sequence ID" value="GHD98427.1"/>
    <property type="molecule type" value="Genomic_DNA"/>
</dbReference>
<comment type="caution">
    <text evidence="1">The sequence shown here is derived from an EMBL/GenBank/DDBJ whole genome shotgun (WGS) entry which is preliminary data.</text>
</comment>
<accession>A0A918YCF3</accession>